<dbReference type="Proteomes" id="UP000050864">
    <property type="component" value="Unassembled WGS sequence"/>
</dbReference>
<proteinExistence type="predicted"/>
<dbReference type="AlphaFoldDB" id="A0A0R0CJ58"/>
<comment type="caution">
    <text evidence="1">The sequence shown here is derived from an EMBL/GenBank/DDBJ whole genome shotgun (WGS) entry which is preliminary data.</text>
</comment>
<reference evidence="1 2" key="1">
    <citation type="submission" date="2015-05" db="EMBL/GenBank/DDBJ databases">
        <title>Genome sequencing and analysis of members of genus Stenotrophomonas.</title>
        <authorList>
            <person name="Patil P.P."/>
            <person name="Midha S."/>
            <person name="Patil P.B."/>
        </authorList>
    </citation>
    <scope>NUCLEOTIDE SEQUENCE [LARGE SCALE GENOMIC DNA]</scope>
    <source>
        <strain evidence="1 2">DSM 18929</strain>
    </source>
</reference>
<organism evidence="1 2">
    <name type="scientific">Stenotrophomonas humi</name>
    <dbReference type="NCBI Taxonomy" id="405444"/>
    <lineage>
        <taxon>Bacteria</taxon>
        <taxon>Pseudomonadati</taxon>
        <taxon>Pseudomonadota</taxon>
        <taxon>Gammaproteobacteria</taxon>
        <taxon>Lysobacterales</taxon>
        <taxon>Lysobacteraceae</taxon>
        <taxon>Stenotrophomonas</taxon>
    </lineage>
</organism>
<evidence type="ECO:0000313" key="1">
    <source>
        <dbReference type="EMBL" id="KRG65649.1"/>
    </source>
</evidence>
<gene>
    <name evidence="1" type="ORF">ABB26_03670</name>
</gene>
<dbReference type="EMBL" id="LDJI01000006">
    <property type="protein sequence ID" value="KRG65649.1"/>
    <property type="molecule type" value="Genomic_DNA"/>
</dbReference>
<evidence type="ECO:0000313" key="2">
    <source>
        <dbReference type="Proteomes" id="UP000050864"/>
    </source>
</evidence>
<accession>A0A0R0CJ58</accession>
<sequence length="115" mass="12370">MLQGAGAAQHVGQRAPTKLSLYAMEGAVDRLQLLAAAVAGDGLGSGSTWPRAHWPPLAVRPALRNAFRYLQADARDMPQWFTISLMLGSTFRDCAHAAKRNITSVWLSTPAIAVE</sequence>
<protein>
    <submittedName>
        <fullName evidence="1">Uncharacterized protein</fullName>
    </submittedName>
</protein>
<keyword evidence="2" id="KW-1185">Reference proteome</keyword>
<name>A0A0R0CJ58_9GAMM</name>